<dbReference type="SUPFAM" id="SSF53901">
    <property type="entry name" value="Thiolase-like"/>
    <property type="match status" value="1"/>
</dbReference>
<feature type="domain" description="Beta-ketoacyl-[acyl-carrier-protein] synthase III C-terminal" evidence="3">
    <location>
        <begin position="25"/>
        <end position="112"/>
    </location>
</feature>
<comment type="caution">
    <text evidence="4">The sequence shown here is derived from an EMBL/GenBank/DDBJ whole genome shotgun (WGS) entry which is preliminary data.</text>
</comment>
<dbReference type="GO" id="GO:0044550">
    <property type="term" value="P:secondary metabolite biosynthetic process"/>
    <property type="evidence" value="ECO:0007669"/>
    <property type="project" value="TreeGrafter"/>
</dbReference>
<dbReference type="InterPro" id="IPR016039">
    <property type="entry name" value="Thiolase-like"/>
</dbReference>
<dbReference type="Pfam" id="PF08541">
    <property type="entry name" value="ACP_syn_III_C"/>
    <property type="match status" value="1"/>
</dbReference>
<dbReference type="PANTHER" id="PTHR34069">
    <property type="entry name" value="3-OXOACYL-[ACYL-CARRIER-PROTEIN] SYNTHASE 3"/>
    <property type="match status" value="1"/>
</dbReference>
<evidence type="ECO:0000313" key="4">
    <source>
        <dbReference type="EMBL" id="NEI74586.1"/>
    </source>
</evidence>
<keyword evidence="1" id="KW-0808">Transferase</keyword>
<dbReference type="AlphaFoldDB" id="A0A6L9UKE4"/>
<dbReference type="EMBL" id="WUEY01000034">
    <property type="protein sequence ID" value="NEI74586.1"/>
    <property type="molecule type" value="Genomic_DNA"/>
</dbReference>
<evidence type="ECO:0000256" key="2">
    <source>
        <dbReference type="ARBA" id="ARBA00023315"/>
    </source>
</evidence>
<dbReference type="Gene3D" id="3.40.47.10">
    <property type="match status" value="1"/>
</dbReference>
<accession>A0A6L9UKE4</accession>
<reference evidence="4 5" key="1">
    <citation type="submission" date="2019-12" db="EMBL/GenBank/DDBJ databases">
        <title>Rhizobium genotypes associated with high levels of biological nitrogen fixation by grain legumes in a temperate-maritime cropping system.</title>
        <authorList>
            <person name="Maluk M."/>
            <person name="Francesc Ferrando Molina F."/>
            <person name="Lopez Del Egido L."/>
            <person name="Lafos M."/>
            <person name="Langarica-Fuentes A."/>
            <person name="Gebre Yohannes G."/>
            <person name="Young M.W."/>
            <person name="Martin P."/>
            <person name="Gantlett R."/>
            <person name="Kenicer G."/>
            <person name="Hawes C."/>
            <person name="Begg G.S."/>
            <person name="Quilliam R.S."/>
            <person name="Squire G.R."/>
            <person name="Poole P.S."/>
            <person name="Young P.W."/>
            <person name="Iannetta P.M."/>
            <person name="James E.K."/>
        </authorList>
    </citation>
    <scope>NUCLEOTIDE SEQUENCE [LARGE SCALE GENOMIC DNA]</scope>
    <source>
        <strain evidence="4 5">JHI1118</strain>
    </source>
</reference>
<dbReference type="GO" id="GO:0016746">
    <property type="term" value="F:acyltransferase activity"/>
    <property type="evidence" value="ECO:0007669"/>
    <property type="project" value="UniProtKB-KW"/>
</dbReference>
<dbReference type="Proteomes" id="UP000483035">
    <property type="component" value="Unassembled WGS sequence"/>
</dbReference>
<protein>
    <recommendedName>
        <fullName evidence="3">Beta-ketoacyl-[acyl-carrier-protein] synthase III C-terminal domain-containing protein</fullName>
    </recommendedName>
</protein>
<keyword evidence="2" id="KW-0012">Acyltransferase</keyword>
<evidence type="ECO:0000259" key="3">
    <source>
        <dbReference type="Pfam" id="PF08541"/>
    </source>
</evidence>
<proteinExistence type="predicted"/>
<dbReference type="InterPro" id="IPR013747">
    <property type="entry name" value="ACP_syn_III_C"/>
</dbReference>
<organism evidence="4 5">
    <name type="scientific">Rhizobium lusitanum</name>
    <dbReference type="NCBI Taxonomy" id="293958"/>
    <lineage>
        <taxon>Bacteria</taxon>
        <taxon>Pseudomonadati</taxon>
        <taxon>Pseudomonadota</taxon>
        <taxon>Alphaproteobacteria</taxon>
        <taxon>Hyphomicrobiales</taxon>
        <taxon>Rhizobiaceae</taxon>
        <taxon>Rhizobium/Agrobacterium group</taxon>
        <taxon>Rhizobium</taxon>
    </lineage>
</organism>
<sequence>MTMPDGREVYSRAVRLMTETSLRALAQAGIAAGDVDCFVPHQANARMFDTVAGNLGVSPEKTVRTIEIFGNSSAATIPLSLSIARNSNRLVEGKTLLLTAAGAGMMGGAVVFGL</sequence>
<dbReference type="PANTHER" id="PTHR34069:SF2">
    <property type="entry name" value="BETA-KETOACYL-[ACYL-CARRIER-PROTEIN] SYNTHASE III"/>
    <property type="match status" value="1"/>
</dbReference>
<gene>
    <name evidence="4" type="ORF">GR212_34145</name>
</gene>
<evidence type="ECO:0000313" key="5">
    <source>
        <dbReference type="Proteomes" id="UP000483035"/>
    </source>
</evidence>
<evidence type="ECO:0000256" key="1">
    <source>
        <dbReference type="ARBA" id="ARBA00022679"/>
    </source>
</evidence>
<name>A0A6L9UKE4_9HYPH</name>